<dbReference type="HOGENOM" id="CLU_013985_3_1_3"/>
<evidence type="ECO:0000259" key="1">
    <source>
        <dbReference type="PROSITE" id="PS51186"/>
    </source>
</evidence>
<organism evidence="2 3">
    <name type="scientific">Chamaesiphon minutus (strain ATCC 27169 / PCC 6605)</name>
    <dbReference type="NCBI Taxonomy" id="1173020"/>
    <lineage>
        <taxon>Bacteria</taxon>
        <taxon>Bacillati</taxon>
        <taxon>Cyanobacteriota</taxon>
        <taxon>Cyanophyceae</taxon>
        <taxon>Gomontiellales</taxon>
        <taxon>Chamaesiphonaceae</taxon>
        <taxon>Chamaesiphon</taxon>
    </lineage>
</organism>
<proteinExistence type="predicted"/>
<dbReference type="InterPro" id="IPR016181">
    <property type="entry name" value="Acyl_CoA_acyltransferase"/>
</dbReference>
<keyword evidence="3" id="KW-1185">Reference proteome</keyword>
<keyword evidence="2" id="KW-0808">Transferase</keyword>
<dbReference type="Gene3D" id="3.40.630.30">
    <property type="match status" value="1"/>
</dbReference>
<name>K9UR56_CHAP6</name>
<dbReference type="OrthoDB" id="9785602at2"/>
<dbReference type="KEGG" id="cmp:Cha6605_5886"/>
<dbReference type="InterPro" id="IPR051531">
    <property type="entry name" value="N-acetyltransferase"/>
</dbReference>
<dbReference type="PANTHER" id="PTHR43792">
    <property type="entry name" value="GNAT FAMILY, PUTATIVE (AFU_ORTHOLOGUE AFUA_3G00765)-RELATED-RELATED"/>
    <property type="match status" value="1"/>
</dbReference>
<dbReference type="SUPFAM" id="SSF55729">
    <property type="entry name" value="Acyl-CoA N-acyltransferases (Nat)"/>
    <property type="match status" value="1"/>
</dbReference>
<dbReference type="AlphaFoldDB" id="K9UR56"/>
<dbReference type="PATRIC" id="fig|1173020.3.peg.6773"/>
<evidence type="ECO:0000313" key="2">
    <source>
        <dbReference type="EMBL" id="AFY96734.1"/>
    </source>
</evidence>
<evidence type="ECO:0000313" key="3">
    <source>
        <dbReference type="Proteomes" id="UP000010366"/>
    </source>
</evidence>
<dbReference type="GO" id="GO:0016747">
    <property type="term" value="F:acyltransferase activity, transferring groups other than amino-acyl groups"/>
    <property type="evidence" value="ECO:0007669"/>
    <property type="project" value="InterPro"/>
</dbReference>
<protein>
    <submittedName>
        <fullName evidence="2">Acetyltransferase, ribosomal protein N-acetylase</fullName>
    </submittedName>
</protein>
<accession>K9UR56</accession>
<dbReference type="InterPro" id="IPR000182">
    <property type="entry name" value="GNAT_dom"/>
</dbReference>
<dbReference type="EMBL" id="CP003600">
    <property type="protein sequence ID" value="AFY96734.1"/>
    <property type="molecule type" value="Genomic_DNA"/>
</dbReference>
<dbReference type="PROSITE" id="PS51186">
    <property type="entry name" value="GNAT"/>
    <property type="match status" value="1"/>
</dbReference>
<keyword evidence="2" id="KW-0689">Ribosomal protein</keyword>
<dbReference type="Pfam" id="PF13302">
    <property type="entry name" value="Acetyltransf_3"/>
    <property type="match status" value="1"/>
</dbReference>
<sequence>MAELIEFETERLRLRQWLESDRDLFARLCADPQVMEFYPSLLDRAASDAMVDRVQTLIRDRGWGLWAVELKADDEFIGYVGLHVPTANLPCSPCVEIGWRLASAYWGKGYASEAARDVLKVGFDRLKLPEIVSFTATLNRRSYTLMERLGMIRDAETFEHPSVPIGHPLREHYLYRLSREQWQFDR</sequence>
<reference evidence="2 3" key="1">
    <citation type="submission" date="2012-05" db="EMBL/GenBank/DDBJ databases">
        <title>Finished chromosome of genome of Chamaesiphon sp. PCC 6605.</title>
        <authorList>
            <consortium name="US DOE Joint Genome Institute"/>
            <person name="Gugger M."/>
            <person name="Coursin T."/>
            <person name="Rippka R."/>
            <person name="Tandeau De Marsac N."/>
            <person name="Huntemann M."/>
            <person name="Wei C.-L."/>
            <person name="Han J."/>
            <person name="Detter J.C."/>
            <person name="Han C."/>
            <person name="Tapia R."/>
            <person name="Chen A."/>
            <person name="Kyrpides N."/>
            <person name="Mavromatis K."/>
            <person name="Markowitz V."/>
            <person name="Szeto E."/>
            <person name="Ivanova N."/>
            <person name="Pagani I."/>
            <person name="Pati A."/>
            <person name="Goodwin L."/>
            <person name="Nordberg H.P."/>
            <person name="Cantor M.N."/>
            <person name="Hua S.X."/>
            <person name="Woyke T."/>
            <person name="Kerfeld C.A."/>
        </authorList>
    </citation>
    <scope>NUCLEOTIDE SEQUENCE [LARGE SCALE GENOMIC DNA]</scope>
    <source>
        <strain evidence="3">ATCC 27169 / PCC 6605</strain>
    </source>
</reference>
<feature type="domain" description="N-acetyltransferase" evidence="1">
    <location>
        <begin position="12"/>
        <end position="180"/>
    </location>
</feature>
<dbReference type="Proteomes" id="UP000010366">
    <property type="component" value="Chromosome"/>
</dbReference>
<keyword evidence="2" id="KW-0687">Ribonucleoprotein</keyword>
<gene>
    <name evidence="2" type="ORF">Cha6605_5886</name>
</gene>
<dbReference type="eggNOG" id="COG1670">
    <property type="taxonomic scope" value="Bacteria"/>
</dbReference>
<dbReference type="RefSeq" id="WP_015162809.1">
    <property type="nucleotide sequence ID" value="NC_019697.1"/>
</dbReference>
<dbReference type="GO" id="GO:0005840">
    <property type="term" value="C:ribosome"/>
    <property type="evidence" value="ECO:0007669"/>
    <property type="project" value="UniProtKB-KW"/>
</dbReference>
<dbReference type="PANTHER" id="PTHR43792:SF1">
    <property type="entry name" value="N-ACETYLTRANSFERASE DOMAIN-CONTAINING PROTEIN"/>
    <property type="match status" value="1"/>
</dbReference>
<dbReference type="STRING" id="1173020.Cha6605_5886"/>